<comment type="caution">
    <text evidence="2">The sequence shown here is derived from an EMBL/GenBank/DDBJ whole genome shotgun (WGS) entry which is preliminary data.</text>
</comment>
<evidence type="ECO:0000313" key="2">
    <source>
        <dbReference type="EMBL" id="EFW04227.1"/>
    </source>
</evidence>
<dbReference type="GeneID" id="78228095"/>
<dbReference type="Gene3D" id="1.10.260.40">
    <property type="entry name" value="lambda repressor-like DNA-binding domains"/>
    <property type="match status" value="1"/>
</dbReference>
<protein>
    <recommendedName>
        <fullName evidence="1">HTH cro/C1-type domain-containing protein</fullName>
    </recommendedName>
</protein>
<dbReference type="EMBL" id="ADKX01000039">
    <property type="protein sequence ID" value="EFW04227.1"/>
    <property type="molecule type" value="Genomic_DNA"/>
</dbReference>
<dbReference type="GO" id="GO:0003677">
    <property type="term" value="F:DNA binding"/>
    <property type="evidence" value="ECO:0007669"/>
    <property type="project" value="InterPro"/>
</dbReference>
<proteinExistence type="predicted"/>
<dbReference type="RefSeq" id="WP_008789598.1">
    <property type="nucleotide sequence ID" value="NZ_AKCB01000001.1"/>
</dbReference>
<dbReference type="Pfam" id="PF13443">
    <property type="entry name" value="HTH_26"/>
    <property type="match status" value="1"/>
</dbReference>
<organism evidence="2 3">
    <name type="scientific">Coprobacillus cateniformis</name>
    <dbReference type="NCBI Taxonomy" id="100884"/>
    <lineage>
        <taxon>Bacteria</taxon>
        <taxon>Bacillati</taxon>
        <taxon>Bacillota</taxon>
        <taxon>Erysipelotrichia</taxon>
        <taxon>Erysipelotrichales</taxon>
        <taxon>Coprobacillaceae</taxon>
        <taxon>Coprobacillus</taxon>
    </lineage>
</organism>
<name>E7GCL8_9FIRM</name>
<feature type="domain" description="HTH cro/C1-type" evidence="1">
    <location>
        <begin position="12"/>
        <end position="67"/>
    </location>
</feature>
<evidence type="ECO:0000259" key="1">
    <source>
        <dbReference type="PROSITE" id="PS50943"/>
    </source>
</evidence>
<dbReference type="eggNOG" id="COG3655">
    <property type="taxonomic scope" value="Bacteria"/>
</dbReference>
<dbReference type="STRING" id="100884.GCA_000269565_00162"/>
<dbReference type="InterPro" id="IPR010982">
    <property type="entry name" value="Lambda_DNA-bd_dom_sf"/>
</dbReference>
<dbReference type="HOGENOM" id="CLU_066192_31_2_9"/>
<dbReference type="InterPro" id="IPR001387">
    <property type="entry name" value="Cro/C1-type_HTH"/>
</dbReference>
<dbReference type="PROSITE" id="PS50943">
    <property type="entry name" value="HTH_CROC1"/>
    <property type="match status" value="1"/>
</dbReference>
<evidence type="ECO:0000313" key="3">
    <source>
        <dbReference type="Proteomes" id="UP000003157"/>
    </source>
</evidence>
<accession>E7GCL8</accession>
<dbReference type="CDD" id="cd00093">
    <property type="entry name" value="HTH_XRE"/>
    <property type="match status" value="1"/>
</dbReference>
<dbReference type="OrthoDB" id="9805309at2"/>
<dbReference type="AlphaFoldDB" id="E7GCL8"/>
<dbReference type="SUPFAM" id="SSF47413">
    <property type="entry name" value="lambda repressor-like DNA-binding domains"/>
    <property type="match status" value="1"/>
</dbReference>
<sequence>MDSDYGVVKMNIEELLEKAGISKNKICKDLDLPRPNFNKYCRNQFQRIDANLIAKLCFYLDCTVDELIKYEHPKKSKKK</sequence>
<gene>
    <name evidence="2" type="ORF">HMPREF9488_02510</name>
</gene>
<dbReference type="Proteomes" id="UP000003157">
    <property type="component" value="Unassembled WGS sequence"/>
</dbReference>
<keyword evidence="3" id="KW-1185">Reference proteome</keyword>
<reference evidence="2 3" key="1">
    <citation type="submission" date="2010-12" db="EMBL/GenBank/DDBJ databases">
        <title>The Genome Sequence of Coprobacillus sp. strain 29_1.</title>
        <authorList>
            <consortium name="The Broad Institute Genome Sequencing Platform"/>
            <person name="Earl A."/>
            <person name="Ward D."/>
            <person name="Feldgarden M."/>
            <person name="Gevers D."/>
            <person name="Daigneault M."/>
            <person name="Sibley C.D."/>
            <person name="White A."/>
            <person name="Strauss J."/>
            <person name="Allen-Vercoe E."/>
            <person name="Young S.K."/>
            <person name="Zeng Q."/>
            <person name="Gargeya S."/>
            <person name="Fitzgerald M."/>
            <person name="Haas B."/>
            <person name="Abouelleil A."/>
            <person name="Alvarado L."/>
            <person name="Arachchi H.M."/>
            <person name="Berlin A."/>
            <person name="Brown A."/>
            <person name="Chapman S.B."/>
            <person name="Chen Z."/>
            <person name="Dunbar C."/>
            <person name="Freedman E."/>
            <person name="Gearin G."/>
            <person name="Gellesch M."/>
            <person name="Goldberg J."/>
            <person name="Griggs A."/>
            <person name="Gujja S."/>
            <person name="Heilman E."/>
            <person name="Heiman D."/>
            <person name="Howarth C."/>
            <person name="Larson L."/>
            <person name="Lui A."/>
            <person name="MacDonald P.J.P."/>
            <person name="Mehta T."/>
            <person name="Montmayeur A."/>
            <person name="Murphy C."/>
            <person name="Neiman D."/>
            <person name="Pearson M."/>
            <person name="Priest M."/>
            <person name="Roberts A."/>
            <person name="Saif S."/>
            <person name="Shea T."/>
            <person name="Shenoy N."/>
            <person name="Sisk P."/>
            <person name="Stolte C."/>
            <person name="Sykes S."/>
            <person name="White J."/>
            <person name="Yandava C."/>
            <person name="Nusbaum C."/>
            <person name="Birren B."/>
        </authorList>
    </citation>
    <scope>NUCLEOTIDE SEQUENCE [LARGE SCALE GENOMIC DNA]</scope>
    <source>
        <strain evidence="2 3">29_1</strain>
    </source>
</reference>